<dbReference type="GO" id="GO:0005524">
    <property type="term" value="F:ATP binding"/>
    <property type="evidence" value="ECO:0007669"/>
    <property type="project" value="UniProtKB-KW"/>
</dbReference>
<dbReference type="SUPFAM" id="SSF52540">
    <property type="entry name" value="P-loop containing nucleoside triphosphate hydrolases"/>
    <property type="match status" value="2"/>
</dbReference>
<comment type="caution">
    <text evidence="5">The sequence shown here is derived from an EMBL/GenBank/DDBJ whole genome shotgun (WGS) entry which is preliminary data.</text>
</comment>
<name>A0A553HUT5_9PEZI</name>
<gene>
    <name evidence="5" type="ORF">FHL15_007493</name>
</gene>
<dbReference type="InterPro" id="IPR027417">
    <property type="entry name" value="P-loop_NTPase"/>
</dbReference>
<proteinExistence type="predicted"/>
<keyword evidence="2" id="KW-0378">Hydrolase</keyword>
<evidence type="ECO:0000256" key="2">
    <source>
        <dbReference type="ARBA" id="ARBA00022801"/>
    </source>
</evidence>
<dbReference type="GO" id="GO:0006281">
    <property type="term" value="P:DNA repair"/>
    <property type="evidence" value="ECO:0007669"/>
    <property type="project" value="TreeGrafter"/>
</dbReference>
<evidence type="ECO:0000256" key="1">
    <source>
        <dbReference type="ARBA" id="ARBA00022741"/>
    </source>
</evidence>
<dbReference type="PANTHER" id="PTHR45626:SF22">
    <property type="entry name" value="DNA REPAIR PROTEIN RAD5"/>
    <property type="match status" value="1"/>
</dbReference>
<dbReference type="EMBL" id="VFLP01000043">
    <property type="protein sequence ID" value="TRX91711.1"/>
    <property type="molecule type" value="Genomic_DNA"/>
</dbReference>
<evidence type="ECO:0000259" key="4">
    <source>
        <dbReference type="Pfam" id="PF00176"/>
    </source>
</evidence>
<dbReference type="AlphaFoldDB" id="A0A553HUT5"/>
<dbReference type="PANTHER" id="PTHR45626">
    <property type="entry name" value="TRANSCRIPTION TERMINATION FACTOR 2-RELATED"/>
    <property type="match status" value="1"/>
</dbReference>
<feature type="domain" description="SNF2 N-terminal" evidence="4">
    <location>
        <begin position="303"/>
        <end position="368"/>
    </location>
</feature>
<dbReference type="Gene3D" id="3.40.50.10810">
    <property type="entry name" value="Tandem AAA-ATPase domain"/>
    <property type="match status" value="2"/>
</dbReference>
<reference evidence="6" key="1">
    <citation type="submission" date="2019-06" db="EMBL/GenBank/DDBJ databases">
        <title>Draft genome sequence of the griseofulvin-producing fungus Xylaria cubensis strain G536.</title>
        <authorList>
            <person name="Mead M.E."/>
            <person name="Raja H.A."/>
            <person name="Steenwyk J.L."/>
            <person name="Knowles S.L."/>
            <person name="Oberlies N.H."/>
            <person name="Rokas A."/>
        </authorList>
    </citation>
    <scope>NUCLEOTIDE SEQUENCE [LARGE SCALE GENOMIC DNA]</scope>
    <source>
        <strain evidence="6">G536</strain>
    </source>
</reference>
<accession>A0A553HUT5</accession>
<feature type="domain" description="SNF2 N-terminal" evidence="4">
    <location>
        <begin position="380"/>
        <end position="512"/>
    </location>
</feature>
<dbReference type="Gene3D" id="3.40.50.300">
    <property type="entry name" value="P-loop containing nucleotide triphosphate hydrolases"/>
    <property type="match status" value="2"/>
</dbReference>
<dbReference type="InterPro" id="IPR049730">
    <property type="entry name" value="SNF2/RAD54-like_C"/>
</dbReference>
<dbReference type="InterPro" id="IPR000330">
    <property type="entry name" value="SNF2_N"/>
</dbReference>
<evidence type="ECO:0000313" key="6">
    <source>
        <dbReference type="Proteomes" id="UP000319160"/>
    </source>
</evidence>
<dbReference type="GO" id="GO:0016787">
    <property type="term" value="F:hydrolase activity"/>
    <property type="evidence" value="ECO:0007669"/>
    <property type="project" value="UniProtKB-KW"/>
</dbReference>
<dbReference type="OrthoDB" id="448448at2759"/>
<protein>
    <recommendedName>
        <fullName evidence="4">SNF2 N-terminal domain-containing protein</fullName>
    </recommendedName>
</protein>
<dbReference type="InterPro" id="IPR050628">
    <property type="entry name" value="SNF2_RAD54_helicase_TF"/>
</dbReference>
<dbReference type="GO" id="GO:0008094">
    <property type="term" value="F:ATP-dependent activity, acting on DNA"/>
    <property type="evidence" value="ECO:0007669"/>
    <property type="project" value="TreeGrafter"/>
</dbReference>
<sequence>MYNTEILQPEAKRPRFESISVDESIFVDESTFVDESIFVNESLPSYIGNPNCQGSTANTPVFSAVNSSCSLPGLWTHDDYTTAYTHDELNKDELPCTNETSWEDRDYEDGGTKITGLAAMYERQASQDLPASFKVHLDSSSRFTSKEYDFIRGRIQTQHAQLLEGMIDENTLDLYTICTVDARPVTKKRGRTHMLWPCTLDITVYGPFELFNELGNWFQDYEVHLQDPQVCHLDTKYCNPQRLSSVRPWPLVSEIVSQRLFLTPREIPERSNFLDILSSHVDLEETPQPLAIRTSLKRFLNTISRLCQPEEPLNFFGGIIADPMGFGKTLTVISLVATDKESGEMADICTEYPETHKPDVAATLVIIPPPSHGKNSYLTHFIRNGDARMARAVCDLEATSRWAVTGTPIQNRLGDLASLLKFIRAYPYTDPKHFDADVSRPWKSGEDEEAVKRLKRLLACLLLRRPKGEIDLPPRRDLRCAVDFTHEEREAYERIRHQTITSMNEAFKNNANPSRSHIYVNVLQQIETLRLFSNLGLHYFSRHTKPSQQSLGPEQWNHNAQRTFNSQREMTLIVCIQCSSALGLTETLLDDTAHPTESAHRGLEDEGIKSIRFDGKVPQKDRQSVLHSFNSDPNIRIMLLTLSCGAVGNPTLEEQALARIHRLGQSREVETVRFYVRNSFEEEVMNIQESKKQLAGVLLSPHDRESSSDNLKTLEYSRLSSAQNSPEHPRQ</sequence>
<dbReference type="GO" id="GO:0005634">
    <property type="term" value="C:nucleus"/>
    <property type="evidence" value="ECO:0007669"/>
    <property type="project" value="TreeGrafter"/>
</dbReference>
<dbReference type="InterPro" id="IPR038718">
    <property type="entry name" value="SNF2-like_sf"/>
</dbReference>
<dbReference type="Pfam" id="PF00176">
    <property type="entry name" value="SNF2-rel_dom"/>
    <property type="match status" value="2"/>
</dbReference>
<dbReference type="STRING" id="2512241.A0A553HUT5"/>
<keyword evidence="3" id="KW-0067">ATP-binding</keyword>
<dbReference type="CDD" id="cd18793">
    <property type="entry name" value="SF2_C_SNF"/>
    <property type="match status" value="1"/>
</dbReference>
<dbReference type="Proteomes" id="UP000319160">
    <property type="component" value="Unassembled WGS sequence"/>
</dbReference>
<keyword evidence="6" id="KW-1185">Reference proteome</keyword>
<evidence type="ECO:0000256" key="3">
    <source>
        <dbReference type="ARBA" id="ARBA00022840"/>
    </source>
</evidence>
<keyword evidence="1" id="KW-0547">Nucleotide-binding</keyword>
<evidence type="ECO:0000313" key="5">
    <source>
        <dbReference type="EMBL" id="TRX91711.1"/>
    </source>
</evidence>
<organism evidence="5 6">
    <name type="scientific">Xylaria flabelliformis</name>
    <dbReference type="NCBI Taxonomy" id="2512241"/>
    <lineage>
        <taxon>Eukaryota</taxon>
        <taxon>Fungi</taxon>
        <taxon>Dikarya</taxon>
        <taxon>Ascomycota</taxon>
        <taxon>Pezizomycotina</taxon>
        <taxon>Sordariomycetes</taxon>
        <taxon>Xylariomycetidae</taxon>
        <taxon>Xylariales</taxon>
        <taxon>Xylariaceae</taxon>
        <taxon>Xylaria</taxon>
    </lineage>
</organism>